<dbReference type="Gene3D" id="3.60.60.10">
    <property type="entry name" value="Penicillin V Acylase, Chain A"/>
    <property type="match status" value="1"/>
</dbReference>
<reference evidence="1 2" key="1">
    <citation type="submission" date="2019-10" db="EMBL/GenBank/DDBJ databases">
        <title>Draft whole-genome sequence of the purple nonsulfur photosynthetic bacterium Roseospira navarrensis DSM 15114.</title>
        <authorList>
            <person name="Kyndt J.A."/>
            <person name="Meyer T.E."/>
        </authorList>
    </citation>
    <scope>NUCLEOTIDE SEQUENCE [LARGE SCALE GENOMIC DNA]</scope>
    <source>
        <strain evidence="1 2">DSM 15114</strain>
    </source>
</reference>
<evidence type="ECO:0000313" key="2">
    <source>
        <dbReference type="Proteomes" id="UP000434582"/>
    </source>
</evidence>
<dbReference type="PANTHER" id="PTHR28583:SF4">
    <property type="entry name" value="N-ACYLETHANOLAMINE-HYDROLYZING ACID AMIDASE"/>
    <property type="match status" value="1"/>
</dbReference>
<keyword evidence="2" id="KW-1185">Reference proteome</keyword>
<dbReference type="OrthoDB" id="7325338at2"/>
<dbReference type="Proteomes" id="UP000434582">
    <property type="component" value="Unassembled WGS sequence"/>
</dbReference>
<name>A0A7X1ZFX2_9PROT</name>
<proteinExistence type="predicted"/>
<dbReference type="PANTHER" id="PTHR28583">
    <property type="entry name" value="ACID AMIDASE"/>
    <property type="match status" value="1"/>
</dbReference>
<dbReference type="RefSeq" id="WP_153344593.1">
    <property type="nucleotide sequence ID" value="NZ_WIVE01000037.1"/>
</dbReference>
<dbReference type="AlphaFoldDB" id="A0A7X1ZFX2"/>
<comment type="caution">
    <text evidence="1">The sequence shown here is derived from an EMBL/GenBank/DDBJ whole genome shotgun (WGS) entry which is preliminary data.</text>
</comment>
<organism evidence="1 2">
    <name type="scientific">Roseospira navarrensis</name>
    <dbReference type="NCBI Taxonomy" id="140058"/>
    <lineage>
        <taxon>Bacteria</taxon>
        <taxon>Pseudomonadati</taxon>
        <taxon>Pseudomonadota</taxon>
        <taxon>Alphaproteobacteria</taxon>
        <taxon>Rhodospirillales</taxon>
        <taxon>Rhodospirillaceae</taxon>
        <taxon>Roseospira</taxon>
    </lineage>
</organism>
<sequence>MTRAPAPSPLPVIPVIDIGAGGAPALLAATRDRADALLDQARRTYTAPVLRLADRLCARWLARNATPYGDELRRVAADTGAPGALALNLSHQWACTAAAAPDRPEDGGGVTLLRTLDWDMPGLGAGLVVARLTGPAGAVLAVTWPGYAGVLTGLAPGRFAVALNQAPISGPGPRPWRWLIDRRRVWASTAPPPDHLLRDILETAPDATTALHRLREAPVCVPCILTLAGVDRSEAWTIEKDWTGTRIRQHPAVAANHWGADIPCHPRGRDSVGRRVAMIEAIEAIEAGARDFAWLRPPILWPATRLAVEANAATGTLRVQGMEGARAVTARLALTESPHTNGI</sequence>
<protein>
    <submittedName>
        <fullName evidence="1">Uncharacterized protein</fullName>
    </submittedName>
</protein>
<evidence type="ECO:0000313" key="1">
    <source>
        <dbReference type="EMBL" id="MQX37279.1"/>
    </source>
</evidence>
<accession>A0A7X1ZFX2</accession>
<dbReference type="GO" id="GO:0016810">
    <property type="term" value="F:hydrolase activity, acting on carbon-nitrogen (but not peptide) bonds"/>
    <property type="evidence" value="ECO:0007669"/>
    <property type="project" value="TreeGrafter"/>
</dbReference>
<gene>
    <name evidence="1" type="ORF">GHC57_12190</name>
</gene>
<dbReference type="EMBL" id="WIVE01000037">
    <property type="protein sequence ID" value="MQX37279.1"/>
    <property type="molecule type" value="Genomic_DNA"/>
</dbReference>